<comment type="caution">
    <text evidence="3">The sequence shown here is derived from an EMBL/GenBank/DDBJ whole genome shotgun (WGS) entry which is preliminary data.</text>
</comment>
<dbReference type="SUPFAM" id="SSF46955">
    <property type="entry name" value="Putative DNA-binding domain"/>
    <property type="match status" value="1"/>
</dbReference>
<feature type="domain" description="HTH merR-type" evidence="2">
    <location>
        <begin position="25"/>
        <end position="81"/>
    </location>
</feature>
<dbReference type="SMART" id="SM00422">
    <property type="entry name" value="HTH_MERR"/>
    <property type="match status" value="1"/>
</dbReference>
<proteinExistence type="predicted"/>
<dbReference type="AlphaFoldDB" id="A0A9D1IGR2"/>
<name>A0A9D1IGR2_9BURK</name>
<dbReference type="EMBL" id="DVMY01000049">
    <property type="protein sequence ID" value="HIU37175.1"/>
    <property type="molecule type" value="Genomic_DNA"/>
</dbReference>
<gene>
    <name evidence="3" type="ORF">IAC56_02745</name>
</gene>
<dbReference type="Gene3D" id="1.10.1660.10">
    <property type="match status" value="1"/>
</dbReference>
<dbReference type="GO" id="GO:0006355">
    <property type="term" value="P:regulation of DNA-templated transcription"/>
    <property type="evidence" value="ECO:0007669"/>
    <property type="project" value="InterPro"/>
</dbReference>
<dbReference type="CDD" id="cd04765">
    <property type="entry name" value="HTH_MlrA-like_sg2"/>
    <property type="match status" value="1"/>
</dbReference>
<evidence type="ECO:0000259" key="2">
    <source>
        <dbReference type="PROSITE" id="PS50937"/>
    </source>
</evidence>
<feature type="compositionally biased region" description="Acidic residues" evidence="1">
    <location>
        <begin position="180"/>
        <end position="191"/>
    </location>
</feature>
<sequence length="289" mass="32560">MLESDTKDFELTELDAPEEELLGRYLPIGDVAKSIGVNPSVLRFWEQEFPQLRPTKRGNRRYYCSEDVALIRTIQHLLYEEHYTILGARNKIHELQIQNKVKGILDEKASAPLQIKPQEPVLDLAATLAELKAIRAILDSPALEESRRQEQQAKEKAERDAVENFALESEDLNELLAREAEEEASEAEASENEAAQQEEVTAPHSYDLGAIGVDSDDFLQPSPKIGDMSTTSEKKEEKVTKAERPKVDTSHLVVPPLPGERHGFTVGMKVPKNQEQSLTYTSAMVWKKK</sequence>
<accession>A0A9D1IGR2</accession>
<organism evidence="3 4">
    <name type="scientific">Candidatus Aphodousia faecigallinarum</name>
    <dbReference type="NCBI Taxonomy" id="2840677"/>
    <lineage>
        <taxon>Bacteria</taxon>
        <taxon>Pseudomonadati</taxon>
        <taxon>Pseudomonadota</taxon>
        <taxon>Betaproteobacteria</taxon>
        <taxon>Burkholderiales</taxon>
        <taxon>Sutterellaceae</taxon>
        <taxon>Sutterellaceae incertae sedis</taxon>
        <taxon>Candidatus Aphodousia</taxon>
    </lineage>
</organism>
<dbReference type="Proteomes" id="UP000824083">
    <property type="component" value="Unassembled WGS sequence"/>
</dbReference>
<protein>
    <submittedName>
        <fullName evidence="3">MerR family transcriptional regulator</fullName>
    </submittedName>
</protein>
<dbReference type="PROSITE" id="PS50937">
    <property type="entry name" value="HTH_MERR_2"/>
    <property type="match status" value="1"/>
</dbReference>
<reference evidence="3" key="2">
    <citation type="journal article" date="2021" name="PeerJ">
        <title>Extensive microbial diversity within the chicken gut microbiome revealed by metagenomics and culture.</title>
        <authorList>
            <person name="Gilroy R."/>
            <person name="Ravi A."/>
            <person name="Getino M."/>
            <person name="Pursley I."/>
            <person name="Horton D.L."/>
            <person name="Alikhan N.F."/>
            <person name="Baker D."/>
            <person name="Gharbi K."/>
            <person name="Hall N."/>
            <person name="Watson M."/>
            <person name="Adriaenssens E.M."/>
            <person name="Foster-Nyarko E."/>
            <person name="Jarju S."/>
            <person name="Secka A."/>
            <person name="Antonio M."/>
            <person name="Oren A."/>
            <person name="Chaudhuri R.R."/>
            <person name="La Ragione R."/>
            <person name="Hildebrand F."/>
            <person name="Pallen M.J."/>
        </authorList>
    </citation>
    <scope>NUCLEOTIDE SEQUENCE</scope>
    <source>
        <strain evidence="3">7463</strain>
    </source>
</reference>
<reference evidence="3" key="1">
    <citation type="submission" date="2020-10" db="EMBL/GenBank/DDBJ databases">
        <authorList>
            <person name="Gilroy R."/>
        </authorList>
    </citation>
    <scope>NUCLEOTIDE SEQUENCE</scope>
    <source>
        <strain evidence="3">7463</strain>
    </source>
</reference>
<evidence type="ECO:0000313" key="4">
    <source>
        <dbReference type="Proteomes" id="UP000824083"/>
    </source>
</evidence>
<dbReference type="GO" id="GO:0003677">
    <property type="term" value="F:DNA binding"/>
    <property type="evidence" value="ECO:0007669"/>
    <property type="project" value="InterPro"/>
</dbReference>
<dbReference type="Pfam" id="PF13411">
    <property type="entry name" value="MerR_1"/>
    <property type="match status" value="1"/>
</dbReference>
<feature type="region of interest" description="Disordered" evidence="1">
    <location>
        <begin position="179"/>
        <end position="270"/>
    </location>
</feature>
<dbReference type="InterPro" id="IPR009061">
    <property type="entry name" value="DNA-bd_dom_put_sf"/>
</dbReference>
<dbReference type="InterPro" id="IPR000551">
    <property type="entry name" value="MerR-type_HTH_dom"/>
</dbReference>
<evidence type="ECO:0000256" key="1">
    <source>
        <dbReference type="SAM" id="MobiDB-lite"/>
    </source>
</evidence>
<feature type="compositionally biased region" description="Basic and acidic residues" evidence="1">
    <location>
        <begin position="232"/>
        <end position="249"/>
    </location>
</feature>
<evidence type="ECO:0000313" key="3">
    <source>
        <dbReference type="EMBL" id="HIU37175.1"/>
    </source>
</evidence>